<dbReference type="InterPro" id="IPR029061">
    <property type="entry name" value="THDP-binding"/>
</dbReference>
<protein>
    <submittedName>
        <fullName evidence="4">2-oxoacid oxidoreductase, gamma-alpha subunit</fullName>
    </submittedName>
</protein>
<reference evidence="4 5" key="1">
    <citation type="journal article" date="2015" name="Nature">
        <title>rRNA introns, odd ribosomes, and small enigmatic genomes across a large radiation of phyla.</title>
        <authorList>
            <person name="Brown C.T."/>
            <person name="Hug L.A."/>
            <person name="Thomas B.C."/>
            <person name="Sharon I."/>
            <person name="Castelle C.J."/>
            <person name="Singh A."/>
            <person name="Wilkins M.J."/>
            <person name="Williams K.H."/>
            <person name="Banfield J.F."/>
        </authorList>
    </citation>
    <scope>NUCLEOTIDE SEQUENCE [LARGE SCALE GENOMIC DNA]</scope>
</reference>
<evidence type="ECO:0000313" key="5">
    <source>
        <dbReference type="Proteomes" id="UP000034488"/>
    </source>
</evidence>
<dbReference type="InterPro" id="IPR022367">
    <property type="entry name" value="2-oxoacid/accept_OxRdtase_asu"/>
</dbReference>
<evidence type="ECO:0000256" key="1">
    <source>
        <dbReference type="ARBA" id="ARBA00023002"/>
    </source>
</evidence>
<dbReference type="InterPro" id="IPR050722">
    <property type="entry name" value="Pyruvate:ferred/Flavod_OxRd"/>
</dbReference>
<dbReference type="Proteomes" id="UP000034488">
    <property type="component" value="Unassembled WGS sequence"/>
</dbReference>
<dbReference type="EMBL" id="LBPI01000020">
    <property type="protein sequence ID" value="KKP54356.1"/>
    <property type="molecule type" value="Genomic_DNA"/>
</dbReference>
<dbReference type="NCBIfam" id="TIGR03710">
    <property type="entry name" value="OAFO_sf"/>
    <property type="match status" value="1"/>
</dbReference>
<dbReference type="CDD" id="cd07034">
    <property type="entry name" value="TPP_PYR_PFOR_IOR-alpha_like"/>
    <property type="match status" value="1"/>
</dbReference>
<organism evidence="4 5">
    <name type="scientific">candidate division WS6 bacterium GW2011_GWB1_33_6</name>
    <dbReference type="NCBI Taxonomy" id="1619088"/>
    <lineage>
        <taxon>Bacteria</taxon>
        <taxon>Candidatus Dojkabacteria</taxon>
    </lineage>
</organism>
<dbReference type="InterPro" id="IPR019752">
    <property type="entry name" value="Pyrv/ketoisovalerate_OxRed_cat"/>
</dbReference>
<name>A0A0G0ASI9_9BACT</name>
<dbReference type="SUPFAM" id="SSF52518">
    <property type="entry name" value="Thiamin diphosphate-binding fold (THDP-binding)"/>
    <property type="match status" value="1"/>
</dbReference>
<dbReference type="PATRIC" id="fig|1619088.3.peg.636"/>
<sequence length="568" mass="63221">MDKRFAIKFSGQSGQGINTLGKLLSNAIKNSEYPIFATREYPSLIKGGFASYQIDVSSTQIFSSSKQCNILTSIAKDALNQYIGLVSKDGLILHSVKDFKLNAEDKEYILKNNIKYLFIDTEKIAQESNSPTIMANIVMLGAIWKVIGLDFKVLERVIRKYFSTKKNIDIEAEVRCLKAGYNLELIKDIKIETFPTTKIKGWKKSKILTGNDALALGAISAGCRAYYAYPMTPATSILETLGNTYMETGLIVKQAESEITAVQFAMGSMYMGTRAFTATSGGGFDLMTETISCCGMTETPLVIVLGQRAGSGTGVPTWSGSSDLEVSLKGGHGEFPRCILATSDSEDSYELIQDAFNIAEQYQIPVIVLSEKQIAESLFNIKTLPKPKKILRGLSNNGIERYKITKSGVSQRWIPQKGKKTYLVNSDEHTQDGISTEDSKEITAMSSKRLRKLNTLLKNIPSPEYYGAVKPDIVFVGMGSTKNAVIDAMKILNANIGYLHYKYIYPLRFERILQIHDKGTKIVLIENNQNGELGKLIREQSGLYIQDKLFKFDGRPFFVEDILEYLKK</sequence>
<evidence type="ECO:0000259" key="2">
    <source>
        <dbReference type="Pfam" id="PF01558"/>
    </source>
</evidence>
<dbReference type="GO" id="GO:0006979">
    <property type="term" value="P:response to oxidative stress"/>
    <property type="evidence" value="ECO:0007669"/>
    <property type="project" value="TreeGrafter"/>
</dbReference>
<dbReference type="InterPro" id="IPR009014">
    <property type="entry name" value="Transketo_C/PFOR_II"/>
</dbReference>
<dbReference type="InterPro" id="IPR002869">
    <property type="entry name" value="Pyrv_flavodox_OxRed_cen"/>
</dbReference>
<dbReference type="PANTHER" id="PTHR32154">
    <property type="entry name" value="PYRUVATE-FLAVODOXIN OXIDOREDUCTASE-RELATED"/>
    <property type="match status" value="1"/>
</dbReference>
<dbReference type="Pfam" id="PF01855">
    <property type="entry name" value="POR_N"/>
    <property type="match status" value="1"/>
</dbReference>
<dbReference type="InterPro" id="IPR002880">
    <property type="entry name" value="Pyrv_Fd/Flavodoxin_OxRdtase_N"/>
</dbReference>
<evidence type="ECO:0000313" key="4">
    <source>
        <dbReference type="EMBL" id="KKP54356.1"/>
    </source>
</evidence>
<dbReference type="AlphaFoldDB" id="A0A0G0ASI9"/>
<keyword evidence="1" id="KW-0560">Oxidoreductase</keyword>
<dbReference type="Gene3D" id="3.40.920.10">
    <property type="entry name" value="Pyruvate-ferredoxin oxidoreductase, PFOR, domain III"/>
    <property type="match status" value="1"/>
</dbReference>
<feature type="domain" description="Pyruvate/ketoisovalerate oxidoreductase catalytic" evidence="2">
    <location>
        <begin position="14"/>
        <end position="181"/>
    </location>
</feature>
<dbReference type="Gene3D" id="3.40.50.920">
    <property type="match status" value="1"/>
</dbReference>
<dbReference type="SUPFAM" id="SSF53323">
    <property type="entry name" value="Pyruvate-ferredoxin oxidoreductase, PFOR, domain III"/>
    <property type="match status" value="1"/>
</dbReference>
<dbReference type="Pfam" id="PF01558">
    <property type="entry name" value="POR"/>
    <property type="match status" value="1"/>
</dbReference>
<dbReference type="SUPFAM" id="SSF52922">
    <property type="entry name" value="TK C-terminal domain-like"/>
    <property type="match status" value="1"/>
</dbReference>
<comment type="caution">
    <text evidence="4">The sequence shown here is derived from an EMBL/GenBank/DDBJ whole genome shotgun (WGS) entry which is preliminary data.</text>
</comment>
<dbReference type="GO" id="GO:0016903">
    <property type="term" value="F:oxidoreductase activity, acting on the aldehyde or oxo group of donors"/>
    <property type="evidence" value="ECO:0007669"/>
    <property type="project" value="InterPro"/>
</dbReference>
<feature type="domain" description="Pyruvate flavodoxin/ferredoxin oxidoreductase pyrimidine binding" evidence="3">
    <location>
        <begin position="217"/>
        <end position="444"/>
    </location>
</feature>
<evidence type="ECO:0000259" key="3">
    <source>
        <dbReference type="Pfam" id="PF01855"/>
    </source>
</evidence>
<dbReference type="PANTHER" id="PTHR32154:SF20">
    <property type="entry name" value="2-OXOGLUTARATE OXIDOREDUCTASE SUBUNIT KORA"/>
    <property type="match status" value="1"/>
</dbReference>
<gene>
    <name evidence="4" type="ORF">UR47_C0020G0017</name>
</gene>
<dbReference type="Gene3D" id="3.40.50.970">
    <property type="match status" value="1"/>
</dbReference>
<proteinExistence type="predicted"/>
<accession>A0A0G0ASI9</accession>